<dbReference type="InterPro" id="IPR022880">
    <property type="entry name" value="DNApol_IV"/>
</dbReference>
<dbReference type="Pfam" id="PF00817">
    <property type="entry name" value="IMS"/>
    <property type="match status" value="1"/>
</dbReference>
<dbReference type="PROSITE" id="PS50173">
    <property type="entry name" value="UMUC"/>
    <property type="match status" value="1"/>
</dbReference>
<dbReference type="PANTHER" id="PTHR11076:SF33">
    <property type="entry name" value="DNA POLYMERASE KAPPA"/>
    <property type="match status" value="1"/>
</dbReference>
<keyword evidence="4" id="KW-0963">Cytoplasm</keyword>
<dbReference type="PANTHER" id="PTHR11076">
    <property type="entry name" value="DNA REPAIR POLYMERASE UMUC / TRANSFERASE FAMILY MEMBER"/>
    <property type="match status" value="1"/>
</dbReference>
<comment type="subcellular location">
    <subcellularLocation>
        <location evidence="4">Cytoplasm</location>
    </subcellularLocation>
</comment>
<feature type="site" description="Substrate discrimination" evidence="4">
    <location>
        <position position="14"/>
    </location>
</feature>
<evidence type="ECO:0000313" key="6">
    <source>
        <dbReference type="EMBL" id="MFI7587235.1"/>
    </source>
</evidence>
<dbReference type="GO" id="GO:0003887">
    <property type="term" value="F:DNA-directed DNA polymerase activity"/>
    <property type="evidence" value="ECO:0007669"/>
    <property type="project" value="UniProtKB-EC"/>
</dbReference>
<dbReference type="Pfam" id="PF11799">
    <property type="entry name" value="IMS_C"/>
    <property type="match status" value="1"/>
</dbReference>
<keyword evidence="4" id="KW-0234">DNA repair</keyword>
<keyword evidence="4" id="KW-0239">DNA-directed DNA polymerase</keyword>
<dbReference type="SUPFAM" id="SSF56672">
    <property type="entry name" value="DNA/RNA polymerases"/>
    <property type="match status" value="1"/>
</dbReference>
<dbReference type="RefSeq" id="WP_398278455.1">
    <property type="nucleotide sequence ID" value="NZ_JBITLV010000002.1"/>
</dbReference>
<dbReference type="HAMAP" id="MF_01113">
    <property type="entry name" value="DNApol_IV"/>
    <property type="match status" value="1"/>
</dbReference>
<evidence type="ECO:0000313" key="7">
    <source>
        <dbReference type="Proteomes" id="UP001612915"/>
    </source>
</evidence>
<comment type="cofactor">
    <cofactor evidence="4">
        <name>Mg(2+)</name>
        <dbReference type="ChEBI" id="CHEBI:18420"/>
    </cofactor>
    <text evidence="4">Binds 2 magnesium ions per subunit.</text>
</comment>
<dbReference type="InterPro" id="IPR001126">
    <property type="entry name" value="UmuC"/>
</dbReference>
<evidence type="ECO:0000256" key="3">
    <source>
        <dbReference type="ARBA" id="ARBA00049244"/>
    </source>
</evidence>
<dbReference type="Gene3D" id="3.30.70.270">
    <property type="match status" value="1"/>
</dbReference>
<gene>
    <name evidence="4" type="primary">dinB</name>
    <name evidence="6" type="ORF">ACIB24_09195</name>
</gene>
<accession>A0ABW8ALI5</accession>
<protein>
    <recommendedName>
        <fullName evidence="4">DNA polymerase IV</fullName>
        <shortName evidence="4">Pol IV</shortName>
        <ecNumber evidence="4">2.7.7.7</ecNumber>
    </recommendedName>
</protein>
<dbReference type="EC" id="2.7.7.7" evidence="4"/>
<dbReference type="InterPro" id="IPR017961">
    <property type="entry name" value="DNA_pol_Y-fam_little_finger"/>
</dbReference>
<evidence type="ECO:0000256" key="1">
    <source>
        <dbReference type="ARBA" id="ARBA00010945"/>
    </source>
</evidence>
<dbReference type="NCBIfam" id="NF002883">
    <property type="entry name" value="PRK03352.1"/>
    <property type="match status" value="1"/>
</dbReference>
<keyword evidence="4" id="KW-0460">Magnesium</keyword>
<dbReference type="CDD" id="cd03586">
    <property type="entry name" value="PolY_Pol_IV_kappa"/>
    <property type="match status" value="1"/>
</dbReference>
<evidence type="ECO:0000256" key="2">
    <source>
        <dbReference type="ARBA" id="ARBA00025589"/>
    </source>
</evidence>
<name>A0ABW8ALI5_9ACTN</name>
<feature type="binding site" evidence="4">
    <location>
        <position position="9"/>
    </location>
    <ligand>
        <name>Mg(2+)</name>
        <dbReference type="ChEBI" id="CHEBI:18420"/>
    </ligand>
</feature>
<dbReference type="SUPFAM" id="SSF100879">
    <property type="entry name" value="Lesion bypass DNA polymerase (Y-family), little finger domain"/>
    <property type="match status" value="1"/>
</dbReference>
<dbReference type="Gene3D" id="3.40.1170.60">
    <property type="match status" value="1"/>
</dbReference>
<dbReference type="InterPro" id="IPR036775">
    <property type="entry name" value="DNA_pol_Y-fam_lit_finger_sf"/>
</dbReference>
<feature type="active site" evidence="4">
    <location>
        <position position="113"/>
    </location>
</feature>
<feature type="domain" description="UmuC" evidence="5">
    <location>
        <begin position="5"/>
        <end position="189"/>
    </location>
</feature>
<keyword evidence="4" id="KW-0227">DNA damage</keyword>
<keyword evidence="7" id="KW-1185">Reference proteome</keyword>
<keyword evidence="4" id="KW-0238">DNA-binding</keyword>
<dbReference type="InterPro" id="IPR050116">
    <property type="entry name" value="DNA_polymerase-Y"/>
</dbReference>
<dbReference type="InterPro" id="IPR043128">
    <property type="entry name" value="Rev_trsase/Diguanyl_cyclase"/>
</dbReference>
<comment type="function">
    <text evidence="2 4">Poorly processive, error-prone DNA polymerase involved in untargeted mutagenesis. Copies undamaged DNA at stalled replication forks, which arise in vivo from mismatched or misaligned primer ends. These misaligned primers can be extended by PolIV. Exhibits no 3'-5' exonuclease (proofreading) activity. May be involved in translesional synthesis, in conjunction with the beta clamp from PolIII.</text>
</comment>
<keyword evidence="4 6" id="KW-0548">Nucleotidyltransferase</keyword>
<evidence type="ECO:0000259" key="5">
    <source>
        <dbReference type="PROSITE" id="PS50173"/>
    </source>
</evidence>
<keyword evidence="4" id="KW-0479">Metal-binding</keyword>
<proteinExistence type="inferred from homology"/>
<evidence type="ECO:0000256" key="4">
    <source>
        <dbReference type="HAMAP-Rule" id="MF_01113"/>
    </source>
</evidence>
<comment type="catalytic activity">
    <reaction evidence="3 4">
        <text>DNA(n) + a 2'-deoxyribonucleoside 5'-triphosphate = DNA(n+1) + diphosphate</text>
        <dbReference type="Rhea" id="RHEA:22508"/>
        <dbReference type="Rhea" id="RHEA-COMP:17339"/>
        <dbReference type="Rhea" id="RHEA-COMP:17340"/>
        <dbReference type="ChEBI" id="CHEBI:33019"/>
        <dbReference type="ChEBI" id="CHEBI:61560"/>
        <dbReference type="ChEBI" id="CHEBI:173112"/>
        <dbReference type="EC" id="2.7.7.7"/>
    </reaction>
</comment>
<dbReference type="Proteomes" id="UP001612915">
    <property type="component" value="Unassembled WGS sequence"/>
</dbReference>
<comment type="caution">
    <text evidence="6">The sequence shown here is derived from an EMBL/GenBank/DDBJ whole genome shotgun (WGS) entry which is preliminary data.</text>
</comment>
<keyword evidence="4 6" id="KW-0808">Transferase</keyword>
<dbReference type="EMBL" id="JBITLV010000002">
    <property type="protein sequence ID" value="MFI7587235.1"/>
    <property type="molecule type" value="Genomic_DNA"/>
</dbReference>
<dbReference type="Gene3D" id="1.10.150.20">
    <property type="entry name" value="5' to 3' exonuclease, C-terminal subdomain"/>
    <property type="match status" value="1"/>
</dbReference>
<dbReference type="InterPro" id="IPR043502">
    <property type="entry name" value="DNA/RNA_pol_sf"/>
</dbReference>
<feature type="binding site" evidence="4">
    <location>
        <position position="112"/>
    </location>
    <ligand>
        <name>Mg(2+)</name>
        <dbReference type="ChEBI" id="CHEBI:18420"/>
    </ligand>
</feature>
<dbReference type="Gene3D" id="3.30.1490.100">
    <property type="entry name" value="DNA polymerase, Y-family, little finger domain"/>
    <property type="match status" value="1"/>
</dbReference>
<organism evidence="6 7">
    <name type="scientific">Spongisporangium articulatum</name>
    <dbReference type="NCBI Taxonomy" id="3362603"/>
    <lineage>
        <taxon>Bacteria</taxon>
        <taxon>Bacillati</taxon>
        <taxon>Actinomycetota</taxon>
        <taxon>Actinomycetes</taxon>
        <taxon>Kineosporiales</taxon>
        <taxon>Kineosporiaceae</taxon>
        <taxon>Spongisporangium</taxon>
    </lineage>
</organism>
<comment type="subunit">
    <text evidence="4">Monomer.</text>
</comment>
<comment type="similarity">
    <text evidence="1 4">Belongs to the DNA polymerase type-Y family.</text>
</comment>
<reference evidence="6 7" key="1">
    <citation type="submission" date="2024-10" db="EMBL/GenBank/DDBJ databases">
        <title>The Natural Products Discovery Center: Release of the First 8490 Sequenced Strains for Exploring Actinobacteria Biosynthetic Diversity.</title>
        <authorList>
            <person name="Kalkreuter E."/>
            <person name="Kautsar S.A."/>
            <person name="Yang D."/>
            <person name="Bader C.D."/>
            <person name="Teijaro C.N."/>
            <person name="Fluegel L."/>
            <person name="Davis C.M."/>
            <person name="Simpson J.R."/>
            <person name="Lauterbach L."/>
            <person name="Steele A.D."/>
            <person name="Gui C."/>
            <person name="Meng S."/>
            <person name="Li G."/>
            <person name="Viehrig K."/>
            <person name="Ye F."/>
            <person name="Su P."/>
            <person name="Kiefer A.F."/>
            <person name="Nichols A."/>
            <person name="Cepeda A.J."/>
            <person name="Yan W."/>
            <person name="Fan B."/>
            <person name="Jiang Y."/>
            <person name="Adhikari A."/>
            <person name="Zheng C.-J."/>
            <person name="Schuster L."/>
            <person name="Cowan T.M."/>
            <person name="Smanski M.J."/>
            <person name="Chevrette M.G."/>
            <person name="De Carvalho L.P.S."/>
            <person name="Shen B."/>
        </authorList>
    </citation>
    <scope>NUCLEOTIDE SEQUENCE [LARGE SCALE GENOMIC DNA]</scope>
    <source>
        <strain evidence="6 7">NPDC049639</strain>
    </source>
</reference>
<keyword evidence="4" id="KW-0515">Mutator protein</keyword>
<keyword evidence="4" id="KW-0235">DNA replication</keyword>
<sequence length="348" mass="38102">MARWVLHADLDQFLAAVELLRRPELRGRPVVVGGDGDPTKRAVVSTASYEARALGVRSGLPLKVAVRRCPDCVFLPVDKPHYEAVSAQVMATLKTLVGPAGEGAVVEVIGWDEAFLGVETDDPVGFARELQARVREATQLDVSVGIGPNKLMAKMATDLGKPRGVYTITAADWMPLFGDEPVSRLHGIGDRSAKRLAPLGYSTVRQLAAADDDVLAGEFGPQIGPWLRRIALGSDTSPVVGDPWVARSRSREVTFQEDIADWERVRAEVVLLLEAVLADIADDERPVGRLGVKVRYRNFFTPTRSIVVRPPTRDPAVLHERVQVALSRFTDHGPVRLLGVRAEFERED</sequence>